<gene>
    <name evidence="2" type="ORF">MITSMUL_03183</name>
</gene>
<dbReference type="EMBL" id="ABWK02000001">
    <property type="protein sequence ID" value="EEX70050.1"/>
    <property type="molecule type" value="Genomic_DNA"/>
</dbReference>
<dbReference type="Proteomes" id="UP000003671">
    <property type="component" value="Unassembled WGS sequence"/>
</dbReference>
<evidence type="ECO:0000256" key="1">
    <source>
        <dbReference type="SAM" id="Phobius"/>
    </source>
</evidence>
<keyword evidence="1" id="KW-1133">Transmembrane helix</keyword>
<protein>
    <submittedName>
        <fullName evidence="2">Uncharacterized protein</fullName>
    </submittedName>
</protein>
<keyword evidence="3" id="KW-1185">Reference proteome</keyword>
<name>C9KJI4_9FIRM</name>
<evidence type="ECO:0000313" key="3">
    <source>
        <dbReference type="Proteomes" id="UP000003671"/>
    </source>
</evidence>
<comment type="caution">
    <text evidence="2">The sequence shown here is derived from an EMBL/GenBank/DDBJ whole genome shotgun (WGS) entry which is preliminary data.</text>
</comment>
<dbReference type="STRING" id="500635.MITSMUL_03183"/>
<keyword evidence="1" id="KW-0812">Transmembrane</keyword>
<sequence length="104" mass="11639">MESQSMINVILGAVTALIVFTILGHATARLVKKNKYEPNDYVYVKTIGGPLLARVEKVVWESSVSPLVTGPIYHLYYVESETRTHLLESAILCKFKGERLVSNE</sequence>
<dbReference type="AlphaFoldDB" id="C9KJI4"/>
<organism evidence="2 3">
    <name type="scientific">Mitsuokella multacida DSM 20544</name>
    <dbReference type="NCBI Taxonomy" id="500635"/>
    <lineage>
        <taxon>Bacteria</taxon>
        <taxon>Bacillati</taxon>
        <taxon>Bacillota</taxon>
        <taxon>Negativicutes</taxon>
        <taxon>Selenomonadales</taxon>
        <taxon>Selenomonadaceae</taxon>
        <taxon>Mitsuokella</taxon>
    </lineage>
</organism>
<accession>C9KJI4</accession>
<reference evidence="2" key="1">
    <citation type="submission" date="2009-09" db="EMBL/GenBank/DDBJ databases">
        <authorList>
            <person name="Weinstock G."/>
            <person name="Sodergren E."/>
            <person name="Clifton S."/>
            <person name="Fulton L."/>
            <person name="Fulton B."/>
            <person name="Courtney L."/>
            <person name="Fronick C."/>
            <person name="Harrison M."/>
            <person name="Strong C."/>
            <person name="Farmer C."/>
            <person name="Delahaunty K."/>
            <person name="Markovic C."/>
            <person name="Hall O."/>
            <person name="Minx P."/>
            <person name="Tomlinson C."/>
            <person name="Mitreva M."/>
            <person name="Nelson J."/>
            <person name="Hou S."/>
            <person name="Wollam A."/>
            <person name="Pepin K.H."/>
            <person name="Johnson M."/>
            <person name="Bhonagiri V."/>
            <person name="Nash W.E."/>
            <person name="Warren W."/>
            <person name="Chinwalla A."/>
            <person name="Mardis E.R."/>
            <person name="Wilson R.K."/>
        </authorList>
    </citation>
    <scope>NUCLEOTIDE SEQUENCE [LARGE SCALE GENOMIC DNA]</scope>
    <source>
        <strain evidence="2">DSM 20544</strain>
    </source>
</reference>
<dbReference type="HOGENOM" id="CLU_2246968_0_0_9"/>
<feature type="transmembrane region" description="Helical" evidence="1">
    <location>
        <begin position="6"/>
        <end position="26"/>
    </location>
</feature>
<keyword evidence="1" id="KW-0472">Membrane</keyword>
<proteinExistence type="predicted"/>
<evidence type="ECO:0000313" key="2">
    <source>
        <dbReference type="EMBL" id="EEX70050.1"/>
    </source>
</evidence>